<dbReference type="InterPro" id="IPR035979">
    <property type="entry name" value="RBD_domain_sf"/>
</dbReference>
<sequence length="305" mass="33510">MPVKLTKKQQKATAFRERKTKPASDPFPEQDLNEQNEDEAPTPSIAPVVIEEDAPVSKKRKRATEDETPDVKAVDKSEKAASKKAPAAAKDPARKRKKPSKPESTAEPTGDQAPAGKQRFILFLGNLKYTTSLEAIEKHFAACDPPPKIRLLTPKAVPGKPSFKSKGCAFLEFSHRNALQQGLKLHQSELDGRQINVELTAGGGGKGESRLQKVRERNKDLHEERTARAEKPDKNGVKPQPMNDRPQRYSATSGLEQIQLKQRTWTVGDVADDGETHRGGVKHKKTRGKPKARSMGTGVNSIPVG</sequence>
<evidence type="ECO:0000259" key="4">
    <source>
        <dbReference type="PROSITE" id="PS50102"/>
    </source>
</evidence>
<feature type="compositionally biased region" description="Basic and acidic residues" evidence="3">
    <location>
        <begin position="207"/>
        <end position="236"/>
    </location>
</feature>
<dbReference type="InterPro" id="IPR034228">
    <property type="entry name" value="Nop6_RRM"/>
</dbReference>
<dbReference type="InterPro" id="IPR012677">
    <property type="entry name" value="Nucleotide-bd_a/b_plait_sf"/>
</dbReference>
<feature type="compositionally biased region" description="Basic residues" evidence="3">
    <location>
        <begin position="1"/>
        <end position="10"/>
    </location>
</feature>
<protein>
    <recommendedName>
        <fullName evidence="4">RRM domain-containing protein</fullName>
    </recommendedName>
</protein>
<accession>A0A5C3R1E2</accession>
<dbReference type="PROSITE" id="PS50102">
    <property type="entry name" value="RRM"/>
    <property type="match status" value="1"/>
</dbReference>
<dbReference type="STRING" id="1884261.A0A5C3R1E2"/>
<feature type="compositionally biased region" description="Acidic residues" evidence="3">
    <location>
        <begin position="31"/>
        <end position="40"/>
    </location>
</feature>
<proteinExistence type="predicted"/>
<keyword evidence="6" id="KW-1185">Reference proteome</keyword>
<evidence type="ECO:0000313" key="6">
    <source>
        <dbReference type="Proteomes" id="UP000305067"/>
    </source>
</evidence>
<dbReference type="InterPro" id="IPR000504">
    <property type="entry name" value="RRM_dom"/>
</dbReference>
<organism evidence="5 6">
    <name type="scientific">Pterulicium gracile</name>
    <dbReference type="NCBI Taxonomy" id="1884261"/>
    <lineage>
        <taxon>Eukaryota</taxon>
        <taxon>Fungi</taxon>
        <taxon>Dikarya</taxon>
        <taxon>Basidiomycota</taxon>
        <taxon>Agaricomycotina</taxon>
        <taxon>Agaricomycetes</taxon>
        <taxon>Agaricomycetidae</taxon>
        <taxon>Agaricales</taxon>
        <taxon>Pleurotineae</taxon>
        <taxon>Pterulaceae</taxon>
        <taxon>Pterulicium</taxon>
    </lineage>
</organism>
<dbReference type="CDD" id="cd12400">
    <property type="entry name" value="RRM_Nop6"/>
    <property type="match status" value="1"/>
</dbReference>
<feature type="domain" description="RRM" evidence="4">
    <location>
        <begin position="120"/>
        <end position="202"/>
    </location>
</feature>
<dbReference type="OrthoDB" id="167718at2759"/>
<gene>
    <name evidence="5" type="ORF">BDV98DRAFT_600460</name>
</gene>
<feature type="region of interest" description="Disordered" evidence="3">
    <location>
        <begin position="1"/>
        <end position="117"/>
    </location>
</feature>
<dbReference type="SMART" id="SM00360">
    <property type="entry name" value="RRM"/>
    <property type="match status" value="1"/>
</dbReference>
<dbReference type="GO" id="GO:0005730">
    <property type="term" value="C:nucleolus"/>
    <property type="evidence" value="ECO:0007669"/>
    <property type="project" value="TreeGrafter"/>
</dbReference>
<dbReference type="Proteomes" id="UP000305067">
    <property type="component" value="Unassembled WGS sequence"/>
</dbReference>
<feature type="region of interest" description="Disordered" evidence="3">
    <location>
        <begin position="198"/>
        <end position="256"/>
    </location>
</feature>
<evidence type="ECO:0000313" key="5">
    <source>
        <dbReference type="EMBL" id="TFL06409.1"/>
    </source>
</evidence>
<feature type="compositionally biased region" description="Basic residues" evidence="3">
    <location>
        <begin position="279"/>
        <end position="292"/>
    </location>
</feature>
<evidence type="ECO:0000256" key="3">
    <source>
        <dbReference type="SAM" id="MobiDB-lite"/>
    </source>
</evidence>
<dbReference type="SUPFAM" id="SSF54928">
    <property type="entry name" value="RNA-binding domain, RBD"/>
    <property type="match status" value="1"/>
</dbReference>
<dbReference type="PANTHER" id="PTHR23236">
    <property type="entry name" value="EUKARYOTIC TRANSLATION INITIATION FACTOR 4B/4H"/>
    <property type="match status" value="1"/>
</dbReference>
<dbReference type="GO" id="GO:0042274">
    <property type="term" value="P:ribosomal small subunit biogenesis"/>
    <property type="evidence" value="ECO:0007669"/>
    <property type="project" value="TreeGrafter"/>
</dbReference>
<keyword evidence="1 2" id="KW-0694">RNA-binding</keyword>
<dbReference type="PANTHER" id="PTHR23236:SF51">
    <property type="entry name" value="NUCLEOLAR PROTEIN 6"/>
    <property type="match status" value="1"/>
</dbReference>
<feature type="compositionally biased region" description="Basic and acidic residues" evidence="3">
    <location>
        <begin position="63"/>
        <end position="81"/>
    </location>
</feature>
<reference evidence="5 6" key="1">
    <citation type="journal article" date="2019" name="Nat. Ecol. Evol.">
        <title>Megaphylogeny resolves global patterns of mushroom evolution.</title>
        <authorList>
            <person name="Varga T."/>
            <person name="Krizsan K."/>
            <person name="Foldi C."/>
            <person name="Dima B."/>
            <person name="Sanchez-Garcia M."/>
            <person name="Sanchez-Ramirez S."/>
            <person name="Szollosi G.J."/>
            <person name="Szarkandi J.G."/>
            <person name="Papp V."/>
            <person name="Albert L."/>
            <person name="Andreopoulos W."/>
            <person name="Angelini C."/>
            <person name="Antonin V."/>
            <person name="Barry K.W."/>
            <person name="Bougher N.L."/>
            <person name="Buchanan P."/>
            <person name="Buyck B."/>
            <person name="Bense V."/>
            <person name="Catcheside P."/>
            <person name="Chovatia M."/>
            <person name="Cooper J."/>
            <person name="Damon W."/>
            <person name="Desjardin D."/>
            <person name="Finy P."/>
            <person name="Geml J."/>
            <person name="Haridas S."/>
            <person name="Hughes K."/>
            <person name="Justo A."/>
            <person name="Karasinski D."/>
            <person name="Kautmanova I."/>
            <person name="Kiss B."/>
            <person name="Kocsube S."/>
            <person name="Kotiranta H."/>
            <person name="LaButti K.M."/>
            <person name="Lechner B.E."/>
            <person name="Liimatainen K."/>
            <person name="Lipzen A."/>
            <person name="Lukacs Z."/>
            <person name="Mihaltcheva S."/>
            <person name="Morgado L.N."/>
            <person name="Niskanen T."/>
            <person name="Noordeloos M.E."/>
            <person name="Ohm R.A."/>
            <person name="Ortiz-Santana B."/>
            <person name="Ovrebo C."/>
            <person name="Racz N."/>
            <person name="Riley R."/>
            <person name="Savchenko A."/>
            <person name="Shiryaev A."/>
            <person name="Soop K."/>
            <person name="Spirin V."/>
            <person name="Szebenyi C."/>
            <person name="Tomsovsky M."/>
            <person name="Tulloss R.E."/>
            <person name="Uehling J."/>
            <person name="Grigoriev I.V."/>
            <person name="Vagvolgyi C."/>
            <person name="Papp T."/>
            <person name="Martin F.M."/>
            <person name="Miettinen O."/>
            <person name="Hibbett D.S."/>
            <person name="Nagy L.G."/>
        </authorList>
    </citation>
    <scope>NUCLEOTIDE SEQUENCE [LARGE SCALE GENOMIC DNA]</scope>
    <source>
        <strain evidence="5 6">CBS 309.79</strain>
    </source>
</reference>
<dbReference type="Pfam" id="PF00076">
    <property type="entry name" value="RRM_1"/>
    <property type="match status" value="1"/>
</dbReference>
<name>A0A5C3R1E2_9AGAR</name>
<dbReference type="GO" id="GO:0019843">
    <property type="term" value="F:rRNA binding"/>
    <property type="evidence" value="ECO:0007669"/>
    <property type="project" value="TreeGrafter"/>
</dbReference>
<dbReference type="Gene3D" id="3.30.70.330">
    <property type="match status" value="1"/>
</dbReference>
<feature type="region of interest" description="Disordered" evidence="3">
    <location>
        <begin position="269"/>
        <end position="305"/>
    </location>
</feature>
<dbReference type="AlphaFoldDB" id="A0A5C3R1E2"/>
<dbReference type="EMBL" id="ML178815">
    <property type="protein sequence ID" value="TFL06409.1"/>
    <property type="molecule type" value="Genomic_DNA"/>
</dbReference>
<evidence type="ECO:0000256" key="1">
    <source>
        <dbReference type="ARBA" id="ARBA00022884"/>
    </source>
</evidence>
<evidence type="ECO:0000256" key="2">
    <source>
        <dbReference type="PROSITE-ProRule" id="PRU00176"/>
    </source>
</evidence>